<feature type="domain" description="Bacteriophage tail tape measure C-terminal" evidence="3">
    <location>
        <begin position="855"/>
        <end position="928"/>
    </location>
</feature>
<dbReference type="InterPro" id="IPR013491">
    <property type="entry name" value="Tape_meas_N"/>
</dbReference>
<dbReference type="NCBIfam" id="TIGR01541">
    <property type="entry name" value="tape_meas_lam_C"/>
    <property type="match status" value="1"/>
</dbReference>
<evidence type="ECO:0000259" key="3">
    <source>
        <dbReference type="Pfam" id="PF09718"/>
    </source>
</evidence>
<feature type="coiled-coil region" evidence="1">
    <location>
        <begin position="814"/>
        <end position="855"/>
    </location>
</feature>
<feature type="domain" description="Tape measure protein N-terminal" evidence="4">
    <location>
        <begin position="73"/>
        <end position="260"/>
    </location>
</feature>
<accession>A0AAJ3K2X8</accession>
<organism evidence="5 6">
    <name type="scientific">Rodentibacter caecimuris</name>
    <dbReference type="NCBI Taxonomy" id="1796644"/>
    <lineage>
        <taxon>Bacteria</taxon>
        <taxon>Pseudomonadati</taxon>
        <taxon>Pseudomonadota</taxon>
        <taxon>Gammaproteobacteria</taxon>
        <taxon>Pasteurellales</taxon>
        <taxon>Pasteurellaceae</taxon>
        <taxon>Rodentibacter</taxon>
    </lineage>
</organism>
<reference evidence="5 6" key="1">
    <citation type="submission" date="2016-10" db="EMBL/GenBank/DDBJ databases">
        <title>Rodentibacter gen. nov. and new species.</title>
        <authorList>
            <person name="Christensen H."/>
        </authorList>
    </citation>
    <scope>NUCLEOTIDE SEQUENCE [LARGE SCALE GENOMIC DNA]</scope>
    <source>
        <strain evidence="5 6">199137021</strain>
    </source>
</reference>
<proteinExistence type="predicted"/>
<dbReference type="Proteomes" id="UP000188998">
    <property type="component" value="Unassembled WGS sequence"/>
</dbReference>
<evidence type="ECO:0000259" key="4">
    <source>
        <dbReference type="Pfam" id="PF20155"/>
    </source>
</evidence>
<dbReference type="EMBL" id="MLAB01000061">
    <property type="protein sequence ID" value="OOF70034.1"/>
    <property type="molecule type" value="Genomic_DNA"/>
</dbReference>
<feature type="coiled-coil region" evidence="1">
    <location>
        <begin position="457"/>
        <end position="541"/>
    </location>
</feature>
<feature type="domain" description="Tail length tape measure" evidence="2">
    <location>
        <begin position="385"/>
        <end position="556"/>
    </location>
</feature>
<dbReference type="Pfam" id="PF09718">
    <property type="entry name" value="Tape_meas_lam_C"/>
    <property type="match status" value="1"/>
</dbReference>
<dbReference type="RefSeq" id="WP_059366385.1">
    <property type="nucleotide sequence ID" value="NZ_BBXJ01000001.1"/>
</dbReference>
<dbReference type="Pfam" id="PF06120">
    <property type="entry name" value="Phage_HK97_TLTM"/>
    <property type="match status" value="1"/>
</dbReference>
<dbReference type="InterPro" id="IPR006431">
    <property type="entry name" value="Phage_tape_meas_C"/>
</dbReference>
<evidence type="ECO:0000313" key="6">
    <source>
        <dbReference type="Proteomes" id="UP000188998"/>
    </source>
</evidence>
<dbReference type="AlphaFoldDB" id="A0AAJ3K2X8"/>
<sequence>MSDQLGKLGIQLTLDQVRFQQNLERAQNKARQFSSRTVQYLNNIEKAAKNLNNLSRLNFWSGLAGGRLVELKNYADSYTEIKNRLNLVESAGINASRGMESVFDIALRTNQSISATSTVYQKFAQNASSLKISQEQVASLTETVSKAVAISGSSAASAEAAITQFGQALGSGVLRGDEFNSVMEQAPGLAQALARGLGVTTGELREMANDGKLTMDVLIPALEKAKSTVDAQFSTRVLTISAAFENLNTSVTKWIGETDQMFGISRRVADVINGLAGHLTTLAAAATSVGAAYSINKIRSFISESNAQANVALKAAQAEVARTAALRQEAQAEMSLIQIKIAHARTEAELVSAKQLAEVQSRKLTNAINMEAAAQRNLAIAQKSANIGNRALGAALGFVGGPVGATIIGITALAGAFYEYSQKTEQARQDSLAFADSLDVTAESLKAMTGEVLGGMKAKLEQSIGVQREELAKLRDELAKLEQQAKNSARLMSEHGLSDNKTILEAYNKLLQEVAIKKGEVSAANQKLEKSERNLATITEQVPVAELNSKLKELLPSLDLSKVNIDNVGFSLEDLNRIFPSAESGTVSITSAVEKMGAMALLVAGQFDALGLSIQTALSDKAQNIIDRQNRQIAINNAKTPEEARRLKAEDAAINAGFKKGTADYDAVYNNSYELFKSQEDKKERDKAKKKGAKTDYVKQYTEQLTQMQQRLAELKANAQDIALFGQPSQYQEVNKLTQDIAANGEKYAHFGTEGLAKLKEMAAKIDSTQQKVAINQFTYDNTEKLEAMEFELTLLGKTRQEQELMQYNHQLDLEAARLKIGMSEENIAKLDEEIAKLKARRAEIQKQNEESRGSAMIGFQQGMQTIEDQVSNVAGNISNLTVTAFNNMSDALTDFVMTGKADFRGMAVSIMRDISNMIVKMMLFNAIKSAANAVGFGFSGGGVVGSPDMRYVGGLVGFDGGGFTGLGGKYTPAGIVHKGEYVLTKEATSRIGLDYLNYLNYGNAFRGRGFANGGGVGVPRLPQVNYEAGRASGNISVKVINNGEPMDANVTQKQRNGQMEITVELMRQIARAESNDVIQQNMRAGGIFAR</sequence>
<dbReference type="NCBIfam" id="TIGR02675">
    <property type="entry name" value="tape_meas_nterm"/>
    <property type="match status" value="1"/>
</dbReference>
<protein>
    <submittedName>
        <fullName evidence="5">Phage tail tape measure protein</fullName>
    </submittedName>
</protein>
<dbReference type="InterPro" id="IPR009302">
    <property type="entry name" value="Tail_length_tape_measure"/>
</dbReference>
<keyword evidence="1" id="KW-0175">Coiled coil</keyword>
<evidence type="ECO:0000256" key="1">
    <source>
        <dbReference type="SAM" id="Coils"/>
    </source>
</evidence>
<dbReference type="Pfam" id="PF20155">
    <property type="entry name" value="TMP_3"/>
    <property type="match status" value="1"/>
</dbReference>
<name>A0AAJ3K2X8_9PAST</name>
<evidence type="ECO:0000313" key="5">
    <source>
        <dbReference type="EMBL" id="OOF70034.1"/>
    </source>
</evidence>
<comment type="caution">
    <text evidence="5">The sequence shown here is derived from an EMBL/GenBank/DDBJ whole genome shotgun (WGS) entry which is preliminary data.</text>
</comment>
<keyword evidence="6" id="KW-1185">Reference proteome</keyword>
<feature type="coiled-coil region" evidence="1">
    <location>
        <begin position="313"/>
        <end position="347"/>
    </location>
</feature>
<gene>
    <name evidence="5" type="ORF">BKG90_11170</name>
</gene>
<evidence type="ECO:0000259" key="2">
    <source>
        <dbReference type="Pfam" id="PF06120"/>
    </source>
</evidence>